<name>A0A0D2I1I6_CLAB1</name>
<dbReference type="PANTHER" id="PTHR14614:SF104">
    <property type="entry name" value="N-METHYLTRANSFERASE, PUTATIVE (AFU_ORTHOLOGUE AFUA_1G17750)-RELATED"/>
    <property type="match status" value="1"/>
</dbReference>
<gene>
    <name evidence="2" type="ORF">Z519_02396</name>
</gene>
<dbReference type="EMBL" id="KN846982">
    <property type="protein sequence ID" value="KIW97005.1"/>
    <property type="molecule type" value="Genomic_DNA"/>
</dbReference>
<evidence type="ECO:0000313" key="3">
    <source>
        <dbReference type="Proteomes" id="UP000053789"/>
    </source>
</evidence>
<dbReference type="Pfam" id="PF10294">
    <property type="entry name" value="Methyltransf_16"/>
    <property type="match status" value="1"/>
</dbReference>
<evidence type="ECO:0000256" key="1">
    <source>
        <dbReference type="SAM" id="MobiDB-lite"/>
    </source>
</evidence>
<dbReference type="InterPro" id="IPR029063">
    <property type="entry name" value="SAM-dependent_MTases_sf"/>
</dbReference>
<dbReference type="OrthoDB" id="2106152at2759"/>
<dbReference type="AlphaFoldDB" id="A0A0D2I1I6"/>
<dbReference type="RefSeq" id="XP_016623674.1">
    <property type="nucleotide sequence ID" value="XM_016760153.1"/>
</dbReference>
<dbReference type="HOGENOM" id="CLU_032409_2_0_1"/>
<dbReference type="Gene3D" id="3.40.50.150">
    <property type="entry name" value="Vaccinia Virus protein VP39"/>
    <property type="match status" value="1"/>
</dbReference>
<dbReference type="GO" id="GO:0005737">
    <property type="term" value="C:cytoplasm"/>
    <property type="evidence" value="ECO:0007669"/>
    <property type="project" value="TreeGrafter"/>
</dbReference>
<sequence>MFPSRITTPLPSDPQSEDIFSSALSSLFTDVVQNNHGVPGGHLTYHSPRFGKIDLRIPQYPHVEEGRKLFAHYLWNAAVIAADGLETASFDEELGSHSDGHGEQDALEWEKRYWDVRGKRILELGAGTALPSIISARSGALSATITDHPSSPALTNGTIEQNVRTNITERSESCGADTQSSPTSPSRPGPVDIFGYTWGTTTMYMPSRYGTRAEQQPLDFDRIVIADCLWMRSQHVNLVRTILHYLRREDRSQHPASPAESCALVVAGFHTGRETVRHFFEVATGEYRLPPPSSSETEEDDKDKRRATDEDQELEAAEDVTGHLRAAEIFEIDVNGLRRPWEPVRTGENKDQAQRWCVVAVLVRR</sequence>
<evidence type="ECO:0000313" key="2">
    <source>
        <dbReference type="EMBL" id="KIW97005.1"/>
    </source>
</evidence>
<organism evidence="2 3">
    <name type="scientific">Cladophialophora bantiana (strain ATCC 10958 / CBS 173.52 / CDC B-1940 / NIH 8579)</name>
    <name type="common">Xylohypha bantiana</name>
    <dbReference type="NCBI Taxonomy" id="1442370"/>
    <lineage>
        <taxon>Eukaryota</taxon>
        <taxon>Fungi</taxon>
        <taxon>Dikarya</taxon>
        <taxon>Ascomycota</taxon>
        <taxon>Pezizomycotina</taxon>
        <taxon>Eurotiomycetes</taxon>
        <taxon>Chaetothyriomycetidae</taxon>
        <taxon>Chaetothyriales</taxon>
        <taxon>Herpotrichiellaceae</taxon>
        <taxon>Cladophialophora</taxon>
    </lineage>
</organism>
<dbReference type="GeneID" id="27695324"/>
<keyword evidence="3" id="KW-1185">Reference proteome</keyword>
<dbReference type="Proteomes" id="UP000053789">
    <property type="component" value="Unassembled WGS sequence"/>
</dbReference>
<dbReference type="InterPro" id="IPR019410">
    <property type="entry name" value="Methyltransf_16"/>
</dbReference>
<evidence type="ECO:0008006" key="4">
    <source>
        <dbReference type="Google" id="ProtNLM"/>
    </source>
</evidence>
<dbReference type="GO" id="GO:0008757">
    <property type="term" value="F:S-adenosylmethionine-dependent methyltransferase activity"/>
    <property type="evidence" value="ECO:0007669"/>
    <property type="project" value="UniProtKB-ARBA"/>
</dbReference>
<accession>A0A0D2I1I6</accession>
<proteinExistence type="predicted"/>
<feature type="region of interest" description="Disordered" evidence="1">
    <location>
        <begin position="286"/>
        <end position="318"/>
    </location>
</feature>
<feature type="compositionally biased region" description="Polar residues" evidence="1">
    <location>
        <begin position="176"/>
        <end position="186"/>
    </location>
</feature>
<dbReference type="PANTHER" id="PTHR14614">
    <property type="entry name" value="HEPATOCELLULAR CARCINOMA-ASSOCIATED ANTIGEN"/>
    <property type="match status" value="1"/>
</dbReference>
<dbReference type="VEuPathDB" id="FungiDB:Z519_02396"/>
<feature type="region of interest" description="Disordered" evidence="1">
    <location>
        <begin position="170"/>
        <end position="192"/>
    </location>
</feature>
<protein>
    <recommendedName>
        <fullName evidence="4">Nicotinamide N-methyltransferase</fullName>
    </recommendedName>
</protein>
<reference evidence="2" key="1">
    <citation type="submission" date="2015-01" db="EMBL/GenBank/DDBJ databases">
        <title>The Genome Sequence of Cladophialophora bantiana CBS 173.52.</title>
        <authorList>
            <consortium name="The Broad Institute Genomics Platform"/>
            <person name="Cuomo C."/>
            <person name="de Hoog S."/>
            <person name="Gorbushina A."/>
            <person name="Stielow B."/>
            <person name="Teixiera M."/>
            <person name="Abouelleil A."/>
            <person name="Chapman S.B."/>
            <person name="Priest M."/>
            <person name="Young S.K."/>
            <person name="Wortman J."/>
            <person name="Nusbaum C."/>
            <person name="Birren B."/>
        </authorList>
    </citation>
    <scope>NUCLEOTIDE SEQUENCE [LARGE SCALE GENOMIC DNA]</scope>
    <source>
        <strain evidence="2">CBS 173.52</strain>
    </source>
</reference>